<dbReference type="AlphaFoldDB" id="A0A291B7C7"/>
<accession>A0A291B7C7</accession>
<dbReference type="KEGG" id="elux:BTN50_0371"/>
<evidence type="ECO:0000313" key="1">
    <source>
        <dbReference type="EMBL" id="ATF08905.1"/>
    </source>
</evidence>
<name>A0A291B7C7_9GAMM</name>
<organism evidence="1 2">
    <name type="scientific">Candidatus Enterovibrio altilux</name>
    <dbReference type="NCBI Taxonomy" id="1927128"/>
    <lineage>
        <taxon>Bacteria</taxon>
        <taxon>Pseudomonadati</taxon>
        <taxon>Pseudomonadota</taxon>
        <taxon>Gammaproteobacteria</taxon>
        <taxon>Vibrionales</taxon>
        <taxon>Vibrionaceae</taxon>
        <taxon>Enterovibrio</taxon>
    </lineage>
</organism>
<reference evidence="2" key="1">
    <citation type="submission" date="2017-04" db="EMBL/GenBank/DDBJ databases">
        <title>Genome evolution of the luminous symbionts of deep sea anglerfish.</title>
        <authorList>
            <person name="Hendry T.A."/>
        </authorList>
    </citation>
    <scope>NUCLEOTIDE SEQUENCE [LARGE SCALE GENOMIC DNA]</scope>
</reference>
<dbReference type="EMBL" id="CP020660">
    <property type="protein sequence ID" value="ATF08905.1"/>
    <property type="molecule type" value="Genomic_DNA"/>
</dbReference>
<evidence type="ECO:0000313" key="2">
    <source>
        <dbReference type="Proteomes" id="UP000218160"/>
    </source>
</evidence>
<dbReference type="Proteomes" id="UP000218160">
    <property type="component" value="Chromosome 1"/>
</dbReference>
<proteinExistence type="predicted"/>
<protein>
    <submittedName>
        <fullName evidence="1">Uncharacterized protein</fullName>
    </submittedName>
</protein>
<keyword evidence="2" id="KW-1185">Reference proteome</keyword>
<gene>
    <name evidence="1" type="ORF">BTN50_0371</name>
</gene>
<sequence>MSLLTSNPFKASHLVINPKIAELHRSQGSLLYSTNYRNHLTATMD</sequence>